<organism evidence="13 14">
    <name type="scientific">Anabas testudineus</name>
    <name type="common">Climbing perch</name>
    <name type="synonym">Anthias testudineus</name>
    <dbReference type="NCBI Taxonomy" id="64144"/>
    <lineage>
        <taxon>Eukaryota</taxon>
        <taxon>Metazoa</taxon>
        <taxon>Chordata</taxon>
        <taxon>Craniata</taxon>
        <taxon>Vertebrata</taxon>
        <taxon>Euteleostomi</taxon>
        <taxon>Actinopterygii</taxon>
        <taxon>Neopterygii</taxon>
        <taxon>Teleostei</taxon>
        <taxon>Neoteleostei</taxon>
        <taxon>Acanthomorphata</taxon>
        <taxon>Anabantaria</taxon>
        <taxon>Anabantiformes</taxon>
        <taxon>Anabantoidei</taxon>
        <taxon>Anabantidae</taxon>
        <taxon>Anabas</taxon>
    </lineage>
</organism>
<evidence type="ECO:0000256" key="9">
    <source>
        <dbReference type="PROSITE-ProRule" id="PRU00042"/>
    </source>
</evidence>
<feature type="region of interest" description="Disordered" evidence="10">
    <location>
        <begin position="18"/>
        <end position="54"/>
    </location>
</feature>
<feature type="region of interest" description="Disordered" evidence="10">
    <location>
        <begin position="1237"/>
        <end position="1279"/>
    </location>
</feature>
<evidence type="ECO:0000259" key="12">
    <source>
        <dbReference type="PROSITE" id="PS50808"/>
    </source>
</evidence>
<evidence type="ECO:0000256" key="6">
    <source>
        <dbReference type="ARBA" id="ARBA00022843"/>
    </source>
</evidence>
<dbReference type="AlphaFoldDB" id="A0A3Q1I448"/>
<protein>
    <recommendedName>
        <fullName evidence="15">Pogo transposable element derived with ZNF domain a</fullName>
    </recommendedName>
</protein>
<keyword evidence="7" id="KW-0238">DNA-binding</keyword>
<evidence type="ECO:0000256" key="10">
    <source>
        <dbReference type="SAM" id="MobiDB-lite"/>
    </source>
</evidence>
<dbReference type="Pfam" id="PF25429">
    <property type="entry name" value="zf-POGZ"/>
    <property type="match status" value="1"/>
</dbReference>
<feature type="region of interest" description="Disordered" evidence="10">
    <location>
        <begin position="339"/>
        <end position="366"/>
    </location>
</feature>
<dbReference type="Pfam" id="PF03184">
    <property type="entry name" value="DDE_1"/>
    <property type="match status" value="1"/>
</dbReference>
<evidence type="ECO:0000259" key="11">
    <source>
        <dbReference type="PROSITE" id="PS50157"/>
    </source>
</evidence>
<dbReference type="PANTHER" id="PTHR24388">
    <property type="entry name" value="ZINC FINGER PROTEIN"/>
    <property type="match status" value="1"/>
</dbReference>
<dbReference type="PROSITE" id="PS50157">
    <property type="entry name" value="ZINC_FINGER_C2H2_2"/>
    <property type="match status" value="1"/>
</dbReference>
<dbReference type="InParanoid" id="A0A3Q1I448"/>
<evidence type="ECO:0000313" key="13">
    <source>
        <dbReference type="Ensembl" id="ENSATEP00000016207.2"/>
    </source>
</evidence>
<feature type="region of interest" description="Disordered" evidence="10">
    <location>
        <begin position="201"/>
        <end position="248"/>
    </location>
</feature>
<dbReference type="GO" id="GO:0000981">
    <property type="term" value="F:DNA-binding transcription factor activity, RNA polymerase II-specific"/>
    <property type="evidence" value="ECO:0007669"/>
    <property type="project" value="TreeGrafter"/>
</dbReference>
<dbReference type="InterPro" id="IPR050527">
    <property type="entry name" value="Snail/Krueppel_Znf"/>
</dbReference>
<reference evidence="13" key="1">
    <citation type="submission" date="2021-04" db="EMBL/GenBank/DDBJ databases">
        <authorList>
            <consortium name="Wellcome Sanger Institute Data Sharing"/>
        </authorList>
    </citation>
    <scope>NUCLEOTIDE SEQUENCE [LARGE SCALE GENOMIC DNA]</scope>
</reference>
<dbReference type="SUPFAM" id="SSF57667">
    <property type="entry name" value="beta-beta-alpha zinc fingers"/>
    <property type="match status" value="1"/>
</dbReference>
<keyword evidence="1" id="KW-1017">Isopeptide bond</keyword>
<feature type="region of interest" description="Disordered" evidence="10">
    <location>
        <begin position="144"/>
        <end position="173"/>
    </location>
</feature>
<evidence type="ECO:0000256" key="7">
    <source>
        <dbReference type="ARBA" id="ARBA00023125"/>
    </source>
</evidence>
<keyword evidence="2" id="KW-0479">Metal-binding</keyword>
<dbReference type="PANTHER" id="PTHR24388:SF45">
    <property type="entry name" value="POGO TRANSPOSABLE ELEMENT DERIVED WITH ZNF DOMAIN"/>
    <property type="match status" value="1"/>
</dbReference>
<feature type="compositionally biased region" description="Polar residues" evidence="10">
    <location>
        <begin position="303"/>
        <end position="313"/>
    </location>
</feature>
<dbReference type="PROSITE" id="PS00028">
    <property type="entry name" value="ZINC_FINGER_C2H2_1"/>
    <property type="match status" value="3"/>
</dbReference>
<dbReference type="GeneTree" id="ENSGT00940000163854"/>
<evidence type="ECO:0000256" key="2">
    <source>
        <dbReference type="ARBA" id="ARBA00022723"/>
    </source>
</evidence>
<dbReference type="InterPro" id="IPR057618">
    <property type="entry name" value="Znf_POGZ/Z280C-D-like"/>
</dbReference>
<sequence>MMEVEAAEDGAADLLMECDEEEQEVWPQSPKRDEEADEGLDAALSPAQEEETDPPSVRVIPIPVQAGSSCSPPIVTDTVKSSAAPLGFMVNGRLVPLLPGGGGAELKLRSHPGGSASGFTRVQIPVTLTVHSPAGTHHINTTASLTTSVPSNTPPSPSPAAPPEPGPGSEAVHTPIITGVVSGEAAQKVLSDHNVNFKSTAPLTGLASPSQASSMQTKPAASQKNKSRSNSSSRSAAPHKLLRKGGVGPVPPPDCLVCMSHYKLIPELRGFVCLCSPEISQSLKNLKRKNRYSRRSRDKSKTPKTQPQASSKVPKTRPGPSAAKVVCPPLKTRRLSDDCLSDQLSSPTTPTNIRSHQQDQSEPLPDLSHGKLVILVEDFYYGLAPGRNLTKPNALGQKFTGPYRCIHCPKTLRNNIKLMSHMQQHVSMMSQQDADVDTLPLCPHCFRRFLSPFKLQSHLEAVHSQCASTATCKICELDFGSEPSFLWHMKTTHKPGEMPYVCQVCDFRSSFYSDVWSHFQEAHADTKYLLCQYCLRVLRSNTCYQQHFARHQKKHVFGCDKCRLHFLYVKERVEHNALHHRTHIRPPQLTGLKPGTKVTVRTYSVVGGFENEEGLKKPVAPCKVVDVDPPPPPQEAPKRKPVKSLGPLLSNLSQNRVHRSSHRCVECLSWVRDFRAHFPSLVHCSLCRFITCCSTSYANHMINNHATCRKIPQYRTIFQSVPRSCQKLECVLCQFSTSSGDVMANHLIERPAHDCVMLTQPESDAIKPGLTSDSVTSVGGRGPGAFIPIHLLPSGQTSTQVSVKPLTSALPLSSPPAMTIRFLGPRPPPQQAIASPLSVSQLSVVLSSLCHGVSQASRWHRTSPRLIQMWTEQQERGLSDRTWYWRTEKMAEWVLRQREQQLMVGEDVLLQTTRAALEQGSSQLDCYSWTVDFMLRRGLSLQPTTPPKNHNHKNKLPKTIRETSRTFIKSLCSQIQSKGLLRHSVGCMDEFSIFIDSDGFNNQNREAFRFFSSSEDKPAFDVILSALSDGTFLTPLLFFSGGPSLVPDGFPENILLEARRAGFTDQERLQIWINKVWRPRVATSASLLMADIHRGHQSDEFKDSLSSVSSGVIFIPSGCSCRLQPLDVCVTPVLRDFLQARWTQLVSQGGLDGLGLDQLALTLACWLSEVSSTLNSEPNVLRRSFISVCNPQHLEDRQEVSGMIRALSEALVQPLETPEPKPEPDGLQLLLVMKEDRREEEVEQEEKEDVRSPTALRRVFEGDSDQETFHGFQDEDVND</sequence>
<dbReference type="InterPro" id="IPR013087">
    <property type="entry name" value="Znf_C2H2_type"/>
</dbReference>
<keyword evidence="14" id="KW-1185">Reference proteome</keyword>
<dbReference type="Proteomes" id="UP000265040">
    <property type="component" value="Chromosome 11"/>
</dbReference>
<name>A0A3Q1I448_ANATE</name>
<feature type="domain" description="C2H2-type" evidence="11">
    <location>
        <begin position="403"/>
        <end position="430"/>
    </location>
</feature>
<dbReference type="Gene3D" id="3.30.160.60">
    <property type="entry name" value="Classic Zinc Finger"/>
    <property type="match status" value="2"/>
</dbReference>
<keyword evidence="5" id="KW-0862">Zinc</keyword>
<evidence type="ECO:0008006" key="15">
    <source>
        <dbReference type="Google" id="ProtNLM"/>
    </source>
</evidence>
<evidence type="ECO:0000256" key="8">
    <source>
        <dbReference type="ARBA" id="ARBA00023242"/>
    </source>
</evidence>
<feature type="region of interest" description="Disordered" evidence="10">
    <location>
        <begin position="626"/>
        <end position="645"/>
    </location>
</feature>
<feature type="compositionally biased region" description="Polar residues" evidence="10">
    <location>
        <begin position="347"/>
        <end position="361"/>
    </location>
</feature>
<dbReference type="Ensembl" id="ENSATET00000016464.3">
    <property type="protein sequence ID" value="ENSATEP00000016207.2"/>
    <property type="gene ID" value="ENSATEG00000011273.3"/>
</dbReference>
<feature type="compositionally biased region" description="Basic residues" evidence="10">
    <location>
        <begin position="285"/>
        <end position="298"/>
    </location>
</feature>
<feature type="domain" description="BED-type" evidence="12">
    <location>
        <begin position="510"/>
        <end position="572"/>
    </location>
</feature>
<reference evidence="13" key="2">
    <citation type="submission" date="2025-08" db="UniProtKB">
        <authorList>
            <consortium name="Ensembl"/>
        </authorList>
    </citation>
    <scope>IDENTIFICATION</scope>
</reference>
<keyword evidence="6" id="KW-0832">Ubl conjugation</keyword>
<evidence type="ECO:0000256" key="5">
    <source>
        <dbReference type="ARBA" id="ARBA00022833"/>
    </source>
</evidence>
<evidence type="ECO:0000256" key="4">
    <source>
        <dbReference type="ARBA" id="ARBA00022771"/>
    </source>
</evidence>
<keyword evidence="4 9" id="KW-0863">Zinc-finger</keyword>
<dbReference type="PROSITE" id="PS50808">
    <property type="entry name" value="ZF_BED"/>
    <property type="match status" value="1"/>
</dbReference>
<feature type="region of interest" description="Disordered" evidence="10">
    <location>
        <begin position="285"/>
        <end position="327"/>
    </location>
</feature>
<evidence type="ECO:0000256" key="3">
    <source>
        <dbReference type="ARBA" id="ARBA00022737"/>
    </source>
</evidence>
<dbReference type="GO" id="GO:0008270">
    <property type="term" value="F:zinc ion binding"/>
    <property type="evidence" value="ECO:0007669"/>
    <property type="project" value="UniProtKB-KW"/>
</dbReference>
<dbReference type="STRING" id="64144.ENSATEP00000016207"/>
<keyword evidence="3" id="KW-0677">Repeat</keyword>
<dbReference type="InterPro" id="IPR036236">
    <property type="entry name" value="Znf_C2H2_sf"/>
</dbReference>
<feature type="compositionally biased region" description="Low complexity" evidence="10">
    <location>
        <begin position="220"/>
        <end position="236"/>
    </location>
</feature>
<feature type="compositionally biased region" description="Pro residues" evidence="10">
    <location>
        <begin position="152"/>
        <end position="166"/>
    </location>
</feature>
<reference evidence="13" key="3">
    <citation type="submission" date="2025-09" db="UniProtKB">
        <authorList>
            <consortium name="Ensembl"/>
        </authorList>
    </citation>
    <scope>IDENTIFICATION</scope>
</reference>
<evidence type="ECO:0000313" key="14">
    <source>
        <dbReference type="Proteomes" id="UP000265040"/>
    </source>
</evidence>
<proteinExistence type="predicted"/>
<dbReference type="SMART" id="SM00355">
    <property type="entry name" value="ZnF_C2H2"/>
    <property type="match status" value="8"/>
</dbReference>
<feature type="compositionally biased region" description="Polar residues" evidence="10">
    <location>
        <begin position="201"/>
        <end position="219"/>
    </location>
</feature>
<evidence type="ECO:0000256" key="1">
    <source>
        <dbReference type="ARBA" id="ARBA00022499"/>
    </source>
</evidence>
<dbReference type="InterPro" id="IPR059074">
    <property type="entry name" value="zf-C2H2_Z280C_D"/>
</dbReference>
<dbReference type="GO" id="GO:0000978">
    <property type="term" value="F:RNA polymerase II cis-regulatory region sequence-specific DNA binding"/>
    <property type="evidence" value="ECO:0007669"/>
    <property type="project" value="TreeGrafter"/>
</dbReference>
<dbReference type="InterPro" id="IPR003656">
    <property type="entry name" value="Znf_BED"/>
</dbReference>
<dbReference type="Pfam" id="PF25414">
    <property type="entry name" value="zf-C2H2_Z280C_D"/>
    <property type="match status" value="1"/>
</dbReference>
<keyword evidence="8" id="KW-0539">Nucleus</keyword>
<dbReference type="InterPro" id="IPR004875">
    <property type="entry name" value="DDE_SF_endonuclease_dom"/>
</dbReference>
<accession>A0A3Q1I448</accession>